<proteinExistence type="predicted"/>
<dbReference type="PANTHER" id="PTHR23513">
    <property type="entry name" value="INTEGRAL MEMBRANE EFFLUX PROTEIN-RELATED"/>
    <property type="match status" value="1"/>
</dbReference>
<dbReference type="GO" id="GO:0005886">
    <property type="term" value="C:plasma membrane"/>
    <property type="evidence" value="ECO:0007669"/>
    <property type="project" value="UniProtKB-SubCell"/>
</dbReference>
<dbReference type="InterPro" id="IPR036259">
    <property type="entry name" value="MFS_trans_sf"/>
</dbReference>
<feature type="transmembrane region" description="Helical" evidence="6">
    <location>
        <begin position="57"/>
        <end position="80"/>
    </location>
</feature>
<name>A0A0F0KTB0_9MICO</name>
<feature type="transmembrane region" description="Helical" evidence="6">
    <location>
        <begin position="92"/>
        <end position="112"/>
    </location>
</feature>
<keyword evidence="2" id="KW-1003">Cell membrane</keyword>
<evidence type="ECO:0000256" key="3">
    <source>
        <dbReference type="ARBA" id="ARBA00022692"/>
    </source>
</evidence>
<evidence type="ECO:0000256" key="2">
    <source>
        <dbReference type="ARBA" id="ARBA00022475"/>
    </source>
</evidence>
<protein>
    <submittedName>
        <fullName evidence="7">Enterobactin exporter EntS</fullName>
    </submittedName>
</protein>
<feature type="transmembrane region" description="Helical" evidence="6">
    <location>
        <begin position="144"/>
        <end position="165"/>
    </location>
</feature>
<evidence type="ECO:0000256" key="1">
    <source>
        <dbReference type="ARBA" id="ARBA00004651"/>
    </source>
</evidence>
<evidence type="ECO:0000256" key="4">
    <source>
        <dbReference type="ARBA" id="ARBA00022989"/>
    </source>
</evidence>
<keyword evidence="5 6" id="KW-0472">Membrane</keyword>
<dbReference type="PANTHER" id="PTHR23513:SF6">
    <property type="entry name" value="MAJOR FACILITATOR SUPERFAMILY ASSOCIATED DOMAIN-CONTAINING PROTEIN"/>
    <property type="match status" value="1"/>
</dbReference>
<evidence type="ECO:0000313" key="8">
    <source>
        <dbReference type="Proteomes" id="UP000033572"/>
    </source>
</evidence>
<dbReference type="PATRIC" id="fig|104336.4.peg.1063"/>
<feature type="transmembrane region" description="Helical" evidence="6">
    <location>
        <begin position="206"/>
        <end position="230"/>
    </location>
</feature>
<dbReference type="EMBL" id="JYIU01000035">
    <property type="protein sequence ID" value="KJL23699.1"/>
    <property type="molecule type" value="Genomic_DNA"/>
</dbReference>
<comment type="subcellular location">
    <subcellularLocation>
        <location evidence="1">Cell membrane</location>
        <topology evidence="1">Multi-pass membrane protein</topology>
    </subcellularLocation>
</comment>
<evidence type="ECO:0000256" key="6">
    <source>
        <dbReference type="SAM" id="Phobius"/>
    </source>
</evidence>
<dbReference type="SUPFAM" id="SSF103473">
    <property type="entry name" value="MFS general substrate transporter"/>
    <property type="match status" value="1"/>
</dbReference>
<dbReference type="AlphaFoldDB" id="A0A0F0KTB0"/>
<organism evidence="7 8">
    <name type="scientific">Microbacterium foliorum</name>
    <dbReference type="NCBI Taxonomy" id="104336"/>
    <lineage>
        <taxon>Bacteria</taxon>
        <taxon>Bacillati</taxon>
        <taxon>Actinomycetota</taxon>
        <taxon>Actinomycetes</taxon>
        <taxon>Micrococcales</taxon>
        <taxon>Microbacteriaceae</taxon>
        <taxon>Microbacterium</taxon>
    </lineage>
</organism>
<gene>
    <name evidence="7" type="ORF">RN50_01039</name>
</gene>
<evidence type="ECO:0000256" key="5">
    <source>
        <dbReference type="ARBA" id="ARBA00023136"/>
    </source>
</evidence>
<keyword evidence="8" id="KW-1185">Reference proteome</keyword>
<dbReference type="Proteomes" id="UP000033572">
    <property type="component" value="Unassembled WGS sequence"/>
</dbReference>
<feature type="transmembrane region" description="Helical" evidence="6">
    <location>
        <begin position="121"/>
        <end position="138"/>
    </location>
</feature>
<keyword evidence="4 6" id="KW-1133">Transmembrane helix</keyword>
<keyword evidence="3 6" id="KW-0812">Transmembrane</keyword>
<evidence type="ECO:0000313" key="7">
    <source>
        <dbReference type="EMBL" id="KJL23699.1"/>
    </source>
</evidence>
<comment type="caution">
    <text evidence="7">The sequence shown here is derived from an EMBL/GenBank/DDBJ whole genome shotgun (WGS) entry which is preliminary data.</text>
</comment>
<feature type="transmembrane region" description="Helical" evidence="6">
    <location>
        <begin position="177"/>
        <end position="200"/>
    </location>
</feature>
<dbReference type="Gene3D" id="1.20.1250.20">
    <property type="entry name" value="MFS general substrate transporter like domains"/>
    <property type="match status" value="1"/>
</dbReference>
<feature type="transmembrane region" description="Helical" evidence="6">
    <location>
        <begin position="6"/>
        <end position="24"/>
    </location>
</feature>
<accession>A0A0F0KTB0</accession>
<sequence>MNLSVLAIGIDAVSFVISAILIWTTKPRSAEQEGEESGGGVLTQFTQGFKALLARRWLLWMIAAGVVLHLTALPAVYTLGPVWAEDNLGGGAGWGVLVSAFGAGGVLGGLIATRLRPKKPAIWYFVGLVVVSAQPINLVSGAPFWVIAVFQALAGGALAILGVMEDLSAQRGIPGPLLARVGSFAIFASTVATPVGYALVGGVSTVAGVVSTMYVLGGVCVVLAALGALLPSVRGFAPSAPNSGAPKLDDDNAGAGTRL</sequence>
<reference evidence="7 8" key="1">
    <citation type="submission" date="2015-02" db="EMBL/GenBank/DDBJ databases">
        <title>Draft genome sequences of ten Microbacterium spp. with emphasis on heavy metal contaminated environments.</title>
        <authorList>
            <person name="Corretto E."/>
        </authorList>
    </citation>
    <scope>NUCLEOTIDE SEQUENCE [LARGE SCALE GENOMIC DNA]</scope>
    <source>
        <strain evidence="7 8">DSM 12966</strain>
    </source>
</reference>